<dbReference type="Gene3D" id="3.30.1370.60">
    <property type="entry name" value="Hypothetical oxidoreductase yiak, domain 2"/>
    <property type="match status" value="1"/>
</dbReference>
<dbReference type="AlphaFoldDB" id="A0A2A6F586"/>
<keyword evidence="2" id="KW-1185">Reference proteome</keyword>
<dbReference type="GO" id="GO:0016491">
    <property type="term" value="F:oxidoreductase activity"/>
    <property type="evidence" value="ECO:0007669"/>
    <property type="project" value="InterPro"/>
</dbReference>
<dbReference type="InterPro" id="IPR036111">
    <property type="entry name" value="Mal/L-sulfo/L-lacto_DH-like_sf"/>
</dbReference>
<dbReference type="InterPro" id="IPR043143">
    <property type="entry name" value="Mal/L-sulf/L-lact_DH-like_NADP"/>
</dbReference>
<dbReference type="SUPFAM" id="SSF89733">
    <property type="entry name" value="L-sulfolactate dehydrogenase-like"/>
    <property type="match status" value="1"/>
</dbReference>
<name>A0A2A6F586_9HYPH</name>
<reference evidence="1 2" key="1">
    <citation type="submission" date="2017-09" db="EMBL/GenBank/DDBJ databases">
        <title>Mesorhizobum sanjuanii sp. nov. isolated from nodules of Lotus tenuis in saline-alkaline lowlands of Flooding Pampa.</title>
        <authorList>
            <person name="Sannazzaro A.I."/>
            <person name="Torres Tejerizo G.A."/>
            <person name="Fontana F."/>
            <person name="Cumpa Velazquez L.M."/>
            <person name="Hansen L."/>
            <person name="Pistorio M."/>
            <person name="Estrella M.J."/>
        </authorList>
    </citation>
    <scope>NUCLEOTIDE SEQUENCE [LARGE SCALE GENOMIC DNA]</scope>
    <source>
        <strain evidence="1 2">BSA136</strain>
    </source>
</reference>
<dbReference type="InterPro" id="IPR043144">
    <property type="entry name" value="Mal/L-sulf/L-lact_DH-like_ah"/>
</dbReference>
<accession>A0A2A6F586</accession>
<organism evidence="1 2">
    <name type="scientific">Mesorhizobium sanjuanii</name>
    <dbReference type="NCBI Taxonomy" id="2037900"/>
    <lineage>
        <taxon>Bacteria</taxon>
        <taxon>Pseudomonadati</taxon>
        <taxon>Pseudomonadota</taxon>
        <taxon>Alphaproteobacteria</taxon>
        <taxon>Hyphomicrobiales</taxon>
        <taxon>Phyllobacteriaceae</taxon>
        <taxon>Mesorhizobium</taxon>
    </lineage>
</organism>
<proteinExistence type="predicted"/>
<dbReference type="Proteomes" id="UP000219182">
    <property type="component" value="Unassembled WGS sequence"/>
</dbReference>
<gene>
    <name evidence="1" type="ORF">CN311_31750</name>
</gene>
<evidence type="ECO:0000313" key="1">
    <source>
        <dbReference type="EMBL" id="PDQ17117.1"/>
    </source>
</evidence>
<evidence type="ECO:0000313" key="2">
    <source>
        <dbReference type="Proteomes" id="UP000219182"/>
    </source>
</evidence>
<dbReference type="Gene3D" id="1.10.1530.10">
    <property type="match status" value="1"/>
</dbReference>
<protein>
    <submittedName>
        <fullName evidence="1">Lactate dehydrogenase</fullName>
    </submittedName>
</protein>
<comment type="caution">
    <text evidence="1">The sequence shown here is derived from an EMBL/GenBank/DDBJ whole genome shotgun (WGS) entry which is preliminary data.</text>
</comment>
<dbReference type="EMBL" id="NWQG01000333">
    <property type="protein sequence ID" value="PDQ17117.1"/>
    <property type="molecule type" value="Genomic_DNA"/>
</dbReference>
<feature type="non-terminal residue" evidence="1">
    <location>
        <position position="1"/>
    </location>
</feature>
<sequence length="74" mass="8205">PGTGLFVLAVEPKLLDPDFEKRMKNQLDRLRRRYGVHVPGRARAEAAEKAAARGITAPKAVVQRISEFAARYSS</sequence>